<feature type="compositionally biased region" description="Low complexity" evidence="1">
    <location>
        <begin position="76"/>
        <end position="93"/>
    </location>
</feature>
<protein>
    <submittedName>
        <fullName evidence="2">Uncharacterized protein</fullName>
    </submittedName>
</protein>
<accession>A0A2S6A7W6</accession>
<feature type="region of interest" description="Disordered" evidence="1">
    <location>
        <begin position="76"/>
        <end position="95"/>
    </location>
</feature>
<dbReference type="Proteomes" id="UP000239874">
    <property type="component" value="Unassembled WGS sequence"/>
</dbReference>
<evidence type="ECO:0000313" key="3">
    <source>
        <dbReference type="Proteomes" id="UP000239874"/>
    </source>
</evidence>
<proteinExistence type="predicted"/>
<organism evidence="2 3">
    <name type="scientific">Nocardia nova</name>
    <dbReference type="NCBI Taxonomy" id="37330"/>
    <lineage>
        <taxon>Bacteria</taxon>
        <taxon>Bacillati</taxon>
        <taxon>Actinomycetota</taxon>
        <taxon>Actinomycetes</taxon>
        <taxon>Mycobacteriales</taxon>
        <taxon>Nocardiaceae</taxon>
        <taxon>Nocardia</taxon>
    </lineage>
</organism>
<dbReference type="EMBL" id="PSZC01000050">
    <property type="protein sequence ID" value="PPJ29053.1"/>
    <property type="molecule type" value="Genomic_DNA"/>
</dbReference>
<comment type="caution">
    <text evidence="2">The sequence shown here is derived from an EMBL/GenBank/DDBJ whole genome shotgun (WGS) entry which is preliminary data.</text>
</comment>
<evidence type="ECO:0000313" key="2">
    <source>
        <dbReference type="EMBL" id="PPJ29053.1"/>
    </source>
</evidence>
<evidence type="ECO:0000256" key="1">
    <source>
        <dbReference type="SAM" id="MobiDB-lite"/>
    </source>
</evidence>
<gene>
    <name evidence="2" type="ORF">C5E45_34300</name>
</gene>
<reference evidence="2 3" key="1">
    <citation type="submission" date="2018-02" db="EMBL/GenBank/DDBJ databases">
        <title>8 Nocardia nova and 1 Nocardia cyriacigeorgica strain used for evolution to TMP-SMX.</title>
        <authorList>
            <person name="Mehta H."/>
            <person name="Weng J."/>
            <person name="Shamoo Y."/>
        </authorList>
    </citation>
    <scope>NUCLEOTIDE SEQUENCE [LARGE SCALE GENOMIC DNA]</scope>
    <source>
        <strain evidence="2 3">MDA3139</strain>
    </source>
</reference>
<name>A0A2S6A7W6_9NOCA</name>
<sequence>MTDPYLWAKLKEDADDDPAFRDWLDKHGAWDAVENEDPARVGYRLIKTDTDGNIIVYGSTQEPVNGGVPDNTVIGKTTGNKPKTPPKGNKPGTCLLYTSDAADDLIG</sequence>
<dbReference type="AlphaFoldDB" id="A0A2S6A7W6"/>
<feature type="non-terminal residue" evidence="2">
    <location>
        <position position="107"/>
    </location>
</feature>